<accession>A0A1I1ARQ4</accession>
<sequence length="104" mass="11382">MTIHDEHLCVPGVIHTMPVETSLLERLAQDPLEPVRMLARRALQYANDATQAKAAARRAPEHSQRPQDSATALEAIAAHYTAVSRELLGVAQQLRRAAAPAGRR</sequence>
<dbReference type="Proteomes" id="UP000199012">
    <property type="component" value="Unassembled WGS sequence"/>
</dbReference>
<dbReference type="EMBL" id="FOKA01000021">
    <property type="protein sequence ID" value="SFB40086.1"/>
    <property type="molecule type" value="Genomic_DNA"/>
</dbReference>
<keyword evidence="3" id="KW-1185">Reference proteome</keyword>
<feature type="region of interest" description="Disordered" evidence="1">
    <location>
        <begin position="49"/>
        <end position="70"/>
    </location>
</feature>
<dbReference type="RefSeq" id="WP_090034882.1">
    <property type="nucleotide sequence ID" value="NZ_BONM01000014.1"/>
</dbReference>
<protein>
    <recommendedName>
        <fullName evidence="4">PE family protein</fullName>
    </recommendedName>
</protein>
<reference evidence="2 3" key="1">
    <citation type="submission" date="2016-10" db="EMBL/GenBank/DDBJ databases">
        <authorList>
            <person name="de Groot N.N."/>
        </authorList>
    </citation>
    <scope>NUCLEOTIDE SEQUENCE [LARGE SCALE GENOMIC DNA]</scope>
    <source>
        <strain evidence="2 3">CGMCC 4.6945</strain>
    </source>
</reference>
<dbReference type="AlphaFoldDB" id="A0A1I1ARQ4"/>
<evidence type="ECO:0000256" key="1">
    <source>
        <dbReference type="SAM" id="MobiDB-lite"/>
    </source>
</evidence>
<gene>
    <name evidence="2" type="ORF">SAMN05421867_12126</name>
</gene>
<evidence type="ECO:0000313" key="3">
    <source>
        <dbReference type="Proteomes" id="UP000199012"/>
    </source>
</evidence>
<dbReference type="STRING" id="988821.SAMN05421867_12126"/>
<name>A0A1I1ARQ4_9CELL</name>
<proteinExistence type="predicted"/>
<evidence type="ECO:0000313" key="2">
    <source>
        <dbReference type="EMBL" id="SFB40086.1"/>
    </source>
</evidence>
<organism evidence="2 3">
    <name type="scientific">Cellulomonas marina</name>
    <dbReference type="NCBI Taxonomy" id="988821"/>
    <lineage>
        <taxon>Bacteria</taxon>
        <taxon>Bacillati</taxon>
        <taxon>Actinomycetota</taxon>
        <taxon>Actinomycetes</taxon>
        <taxon>Micrococcales</taxon>
        <taxon>Cellulomonadaceae</taxon>
        <taxon>Cellulomonas</taxon>
    </lineage>
</organism>
<evidence type="ECO:0008006" key="4">
    <source>
        <dbReference type="Google" id="ProtNLM"/>
    </source>
</evidence>